<dbReference type="EMBL" id="ML994620">
    <property type="protein sequence ID" value="KAF2189605.1"/>
    <property type="molecule type" value="Genomic_DNA"/>
</dbReference>
<evidence type="ECO:0000313" key="3">
    <source>
        <dbReference type="Proteomes" id="UP000800200"/>
    </source>
</evidence>
<dbReference type="Proteomes" id="UP000800200">
    <property type="component" value="Unassembled WGS sequence"/>
</dbReference>
<dbReference type="SMART" id="SM00443">
    <property type="entry name" value="G_patch"/>
    <property type="match status" value="1"/>
</dbReference>
<dbReference type="InterPro" id="IPR000467">
    <property type="entry name" value="G_patch_dom"/>
</dbReference>
<organism evidence="2 3">
    <name type="scientific">Zopfia rhizophila CBS 207.26</name>
    <dbReference type="NCBI Taxonomy" id="1314779"/>
    <lineage>
        <taxon>Eukaryota</taxon>
        <taxon>Fungi</taxon>
        <taxon>Dikarya</taxon>
        <taxon>Ascomycota</taxon>
        <taxon>Pezizomycotina</taxon>
        <taxon>Dothideomycetes</taxon>
        <taxon>Dothideomycetes incertae sedis</taxon>
        <taxon>Zopfiaceae</taxon>
        <taxon>Zopfia</taxon>
    </lineage>
</organism>
<protein>
    <recommendedName>
        <fullName evidence="1">G-patch domain-containing protein</fullName>
    </recommendedName>
</protein>
<dbReference type="PROSITE" id="PS50174">
    <property type="entry name" value="G_PATCH"/>
    <property type="match status" value="1"/>
</dbReference>
<accession>A0A6A6EEX6</accession>
<evidence type="ECO:0000313" key="2">
    <source>
        <dbReference type="EMBL" id="KAF2189605.1"/>
    </source>
</evidence>
<evidence type="ECO:0000259" key="1">
    <source>
        <dbReference type="PROSITE" id="PS50174"/>
    </source>
</evidence>
<keyword evidence="3" id="KW-1185">Reference proteome</keyword>
<proteinExistence type="predicted"/>
<name>A0A6A6EEX6_9PEZI</name>
<dbReference type="OrthoDB" id="20282at2759"/>
<dbReference type="Pfam" id="PF01585">
    <property type="entry name" value="G-patch"/>
    <property type="match status" value="1"/>
</dbReference>
<dbReference type="GO" id="GO:0003676">
    <property type="term" value="F:nucleic acid binding"/>
    <property type="evidence" value="ECO:0007669"/>
    <property type="project" value="InterPro"/>
</dbReference>
<dbReference type="AlphaFoldDB" id="A0A6A6EEX6"/>
<sequence length="215" mass="23547">MPDSDDDAYTIPFIDQRVFGAGLKRKRVAFVPASSTSATTVALEQEGLSFAERYLAIVYPNSTTISTSSTLAPEPEIAKPVCDICNCPTGNTTTVPHEASLAHQVCLEHIYPPSGIDRTRKGLAYLEKQGWDVDARKGLGAKGDGLLFPLKPKEKRDTAGLGVQLKKDAVVKKNEAQLDAGKIRKKEVEDKKKAKKLHDLFYRDDKVSKYLGELG</sequence>
<dbReference type="InterPro" id="IPR039146">
    <property type="entry name" value="GPANK1"/>
</dbReference>
<reference evidence="2" key="1">
    <citation type="journal article" date="2020" name="Stud. Mycol.">
        <title>101 Dothideomycetes genomes: a test case for predicting lifestyles and emergence of pathogens.</title>
        <authorList>
            <person name="Haridas S."/>
            <person name="Albert R."/>
            <person name="Binder M."/>
            <person name="Bloem J."/>
            <person name="Labutti K."/>
            <person name="Salamov A."/>
            <person name="Andreopoulos B."/>
            <person name="Baker S."/>
            <person name="Barry K."/>
            <person name="Bills G."/>
            <person name="Bluhm B."/>
            <person name="Cannon C."/>
            <person name="Castanera R."/>
            <person name="Culley D."/>
            <person name="Daum C."/>
            <person name="Ezra D."/>
            <person name="Gonzalez J."/>
            <person name="Henrissat B."/>
            <person name="Kuo A."/>
            <person name="Liang C."/>
            <person name="Lipzen A."/>
            <person name="Lutzoni F."/>
            <person name="Magnuson J."/>
            <person name="Mondo S."/>
            <person name="Nolan M."/>
            <person name="Ohm R."/>
            <person name="Pangilinan J."/>
            <person name="Park H.-J."/>
            <person name="Ramirez L."/>
            <person name="Alfaro M."/>
            <person name="Sun H."/>
            <person name="Tritt A."/>
            <person name="Yoshinaga Y."/>
            <person name="Zwiers L.-H."/>
            <person name="Turgeon B."/>
            <person name="Goodwin S."/>
            <person name="Spatafora J."/>
            <person name="Crous P."/>
            <person name="Grigoriev I."/>
        </authorList>
    </citation>
    <scope>NUCLEOTIDE SEQUENCE</scope>
    <source>
        <strain evidence="2">CBS 207.26</strain>
    </source>
</reference>
<dbReference type="PANTHER" id="PTHR20923:SF1">
    <property type="entry name" value="G PATCH DOMAIN AND ANKYRIN REPEAT-CONTAINING PROTEIN 1"/>
    <property type="match status" value="1"/>
</dbReference>
<gene>
    <name evidence="2" type="ORF">K469DRAFT_723543</name>
</gene>
<feature type="domain" description="G-patch" evidence="1">
    <location>
        <begin position="118"/>
        <end position="166"/>
    </location>
</feature>
<dbReference type="PANTHER" id="PTHR20923">
    <property type="entry name" value="BAT4 PROTEIN-RELATED"/>
    <property type="match status" value="1"/>
</dbReference>